<evidence type="ECO:0000313" key="1">
    <source>
        <dbReference type="EMBL" id="TMS32774.1"/>
    </source>
</evidence>
<proteinExistence type="predicted"/>
<comment type="caution">
    <text evidence="1">The sequence shown here is derived from an EMBL/GenBank/DDBJ whole genome shotgun (WGS) entry which is preliminary data.</text>
</comment>
<reference evidence="1 2" key="2">
    <citation type="journal article" date="2019" name="G3 (Bethesda)">
        <title>Hybrid Assembly of the Genome of the Entomopathogenic Nematode Steinernema carpocapsae Identifies the X-Chromosome.</title>
        <authorList>
            <person name="Serra L."/>
            <person name="Macchietto M."/>
            <person name="Macias-Munoz A."/>
            <person name="McGill C.J."/>
            <person name="Rodriguez I.M."/>
            <person name="Rodriguez B."/>
            <person name="Murad R."/>
            <person name="Mortazavi A."/>
        </authorList>
    </citation>
    <scope>NUCLEOTIDE SEQUENCE [LARGE SCALE GENOMIC DNA]</scope>
    <source>
        <strain evidence="1 2">ALL</strain>
    </source>
</reference>
<keyword evidence="2" id="KW-1185">Reference proteome</keyword>
<dbReference type="Proteomes" id="UP000298663">
    <property type="component" value="Unassembled WGS sequence"/>
</dbReference>
<sequence length="275" mass="31378">MRRKFDRLIPLKEEVQSTNRLNKPARVEATFYAGVVNNCSFFLKTYHFRPKFLLGFALFGYVSRLVVDSLKALFQAAMAPDLRFVDTDIAFFVVFWVHGSRSFLGQGIFEGADHDSGVRMARNGFRTAQYGQVSSDKGKRRILHLSRRDNPEQDALAYGEIEFESPSGHKSMMYFRTHAGISTLLLHPRTFFVDPPIWNAVFSASQDASFPATVLQRVLVLFWSTLKQLYVVGVTADSACSRLLQKTIKSVKMIGRTSVNWTQHKLRFICSCRRT</sequence>
<dbReference type="EMBL" id="AZBU02000001">
    <property type="protein sequence ID" value="TMS32774.1"/>
    <property type="molecule type" value="Genomic_DNA"/>
</dbReference>
<protein>
    <submittedName>
        <fullName evidence="1">Uncharacterized protein</fullName>
    </submittedName>
</protein>
<name>A0A4U8UIV4_STECR</name>
<accession>A0A4U8UIV4</accession>
<evidence type="ECO:0000313" key="2">
    <source>
        <dbReference type="Proteomes" id="UP000298663"/>
    </source>
</evidence>
<organism evidence="1 2">
    <name type="scientific">Steinernema carpocapsae</name>
    <name type="common">Entomopathogenic nematode</name>
    <dbReference type="NCBI Taxonomy" id="34508"/>
    <lineage>
        <taxon>Eukaryota</taxon>
        <taxon>Metazoa</taxon>
        <taxon>Ecdysozoa</taxon>
        <taxon>Nematoda</taxon>
        <taxon>Chromadorea</taxon>
        <taxon>Rhabditida</taxon>
        <taxon>Tylenchina</taxon>
        <taxon>Panagrolaimomorpha</taxon>
        <taxon>Strongyloidoidea</taxon>
        <taxon>Steinernematidae</taxon>
        <taxon>Steinernema</taxon>
    </lineage>
</organism>
<reference evidence="1 2" key="1">
    <citation type="journal article" date="2015" name="Genome Biol.">
        <title>Comparative genomics of Steinernema reveals deeply conserved gene regulatory networks.</title>
        <authorList>
            <person name="Dillman A.R."/>
            <person name="Macchietto M."/>
            <person name="Porter C.F."/>
            <person name="Rogers A."/>
            <person name="Williams B."/>
            <person name="Antoshechkin I."/>
            <person name="Lee M.M."/>
            <person name="Goodwin Z."/>
            <person name="Lu X."/>
            <person name="Lewis E.E."/>
            <person name="Goodrich-Blair H."/>
            <person name="Stock S.P."/>
            <person name="Adams B.J."/>
            <person name="Sternberg P.W."/>
            <person name="Mortazavi A."/>
        </authorList>
    </citation>
    <scope>NUCLEOTIDE SEQUENCE [LARGE SCALE GENOMIC DNA]</scope>
    <source>
        <strain evidence="1 2">ALL</strain>
    </source>
</reference>
<gene>
    <name evidence="1" type="ORF">L596_000575</name>
</gene>
<dbReference type="AlphaFoldDB" id="A0A4U8UIV4"/>